<dbReference type="Proteomes" id="UP001165082">
    <property type="component" value="Unassembled WGS sequence"/>
</dbReference>
<proteinExistence type="predicted"/>
<keyword evidence="2" id="KW-1185">Reference proteome</keyword>
<comment type="caution">
    <text evidence="1">The sequence shown here is derived from an EMBL/GenBank/DDBJ whole genome shotgun (WGS) entry which is preliminary data.</text>
</comment>
<dbReference type="EMBL" id="BRXZ01001784">
    <property type="protein sequence ID" value="GMH46446.1"/>
    <property type="molecule type" value="Genomic_DNA"/>
</dbReference>
<evidence type="ECO:0000313" key="2">
    <source>
        <dbReference type="Proteomes" id="UP001165082"/>
    </source>
</evidence>
<dbReference type="OrthoDB" id="197008at2759"/>
<organism evidence="1 2">
    <name type="scientific">Triparma retinervis</name>
    <dbReference type="NCBI Taxonomy" id="2557542"/>
    <lineage>
        <taxon>Eukaryota</taxon>
        <taxon>Sar</taxon>
        <taxon>Stramenopiles</taxon>
        <taxon>Ochrophyta</taxon>
        <taxon>Bolidophyceae</taxon>
        <taxon>Parmales</taxon>
        <taxon>Triparmaceae</taxon>
        <taxon>Triparma</taxon>
    </lineage>
</organism>
<evidence type="ECO:0000313" key="1">
    <source>
        <dbReference type="EMBL" id="GMH46446.1"/>
    </source>
</evidence>
<reference evidence="1" key="1">
    <citation type="submission" date="2022-07" db="EMBL/GenBank/DDBJ databases">
        <title>Genome analysis of Parmales, a sister group of diatoms, reveals the evolutionary specialization of diatoms from phago-mixotrophs to photoautotrophs.</title>
        <authorList>
            <person name="Ban H."/>
            <person name="Sato S."/>
            <person name="Yoshikawa S."/>
            <person name="Kazumasa Y."/>
            <person name="Nakamura Y."/>
            <person name="Ichinomiya M."/>
            <person name="Saitoh K."/>
            <person name="Sato N."/>
            <person name="Blanc-Mathieu R."/>
            <person name="Endo H."/>
            <person name="Kuwata A."/>
            <person name="Ogata H."/>
        </authorList>
    </citation>
    <scope>NUCLEOTIDE SEQUENCE</scope>
</reference>
<sequence length="406" mass="46506">MLPSGYSLTWPIWHLLPQSEKVRIARMEKLTVGEFEEKVLLEIAIAGDEGCENDDLLTVVPSAVDSTLEQPPPPTLPSDLDLMAKHREKLSRALGEGAVLGESETDLEDDEGGDEACCNEEATSISKKDVQHSEDMSHFEGEDELIGLFLPTDIIQHRLFPFLQCDVIASTLPLISTSWMNLITPDRYISASTRAHAKEIWEDLCRRRFYPDSGIGLPVKLPPKFSSYQNMFEERLCPRPHGIYILKHSYVKKITRDMWTSSNLPPGVVLKGEWYRYFLFTEGTERKVGYLQSSKTFQELKPKFRKWYVKNRFGCQDTAKDAIVTGRYDVFRGGRIRAMVSHPWADIFFELEISRTPAKSLHLSLMRHYACIENGGNDTVVQYDTPSQSEYHDEGLFRFHEDLEFL</sequence>
<protein>
    <submittedName>
        <fullName evidence="1">Uncharacterized protein</fullName>
    </submittedName>
</protein>
<accession>A0A9W6Z6S3</accession>
<dbReference type="AlphaFoldDB" id="A0A9W6Z6S3"/>
<name>A0A9W6Z6S3_9STRA</name>
<gene>
    <name evidence="1" type="ORF">TrRE_jg8687</name>
</gene>